<protein>
    <submittedName>
        <fullName evidence="1">Uncharacterized protein</fullName>
    </submittedName>
</protein>
<accession>A0A9K3Y6G7</accession>
<reference evidence="1 2" key="1">
    <citation type="journal article" date="2023" name="Int. J. Syst. Evol. Microbiol.">
        <title>The observation of taxonomic boundaries for the 16SrII and 16SrXXV phytoplasmas using genome-based delimitation.</title>
        <authorList>
            <person name="Rodrigues Jardim B."/>
            <person name="Tran-Nguyen L.T.T."/>
            <person name="Gambley C."/>
            <person name="Al-Sadi A.M."/>
            <person name="Al-Subhi A.M."/>
            <person name="Foissac X."/>
            <person name="Salar P."/>
            <person name="Cai H."/>
            <person name="Yang J.Y."/>
            <person name="Davis R."/>
            <person name="Jones L."/>
            <person name="Rodoni B."/>
            <person name="Constable F.E."/>
        </authorList>
    </citation>
    <scope>NUCLEOTIDE SEQUENCE [LARGE SCALE GENOMIC DNA]</scope>
    <source>
        <strain evidence="1">BAWM-OMN-P26</strain>
    </source>
</reference>
<proteinExistence type="predicted"/>
<organism evidence="1 2">
    <name type="scientific">Candidatus Phytoplasma australasiaticum subsp. australasiaticum</name>
    <dbReference type="NCBI Taxonomy" id="2832407"/>
    <lineage>
        <taxon>Bacteria</taxon>
        <taxon>Bacillati</taxon>
        <taxon>Mycoplasmatota</taxon>
        <taxon>Mollicutes</taxon>
        <taxon>Acholeplasmatales</taxon>
        <taxon>Acholeplasmataceae</taxon>
        <taxon>Candidatus Phytoplasma</taxon>
        <taxon>16SrII (Peanut WB group)</taxon>
        <taxon>Candidatus Phytoplasma australasiaticum</taxon>
    </lineage>
</organism>
<evidence type="ECO:0000313" key="2">
    <source>
        <dbReference type="Proteomes" id="UP001170651"/>
    </source>
</evidence>
<dbReference type="Proteomes" id="UP001170651">
    <property type="component" value="Unassembled WGS sequence"/>
</dbReference>
<name>A0A9K3Y6G7_9MOLU</name>
<dbReference type="RefSeq" id="WP_238120318.1">
    <property type="nucleotide sequence ID" value="NZ_JALQCT010000013.1"/>
</dbReference>
<dbReference type="AlphaFoldDB" id="A0A9K3Y6G7"/>
<comment type="caution">
    <text evidence="1">The sequence shown here is derived from an EMBL/GenBank/DDBJ whole genome shotgun (WGS) entry which is preliminary data.</text>
</comment>
<gene>
    <name evidence="1" type="ORF">OC696_01870</name>
</gene>
<dbReference type="EMBL" id="JAOSIW010000012">
    <property type="protein sequence ID" value="MDO8054610.1"/>
    <property type="molecule type" value="Genomic_DNA"/>
</dbReference>
<sequence length="64" mass="7161">MTATEAFYKTLEHVLIEAIASHKKVILALTIGRFVLRSRKTYIGSNAQTGKKSKSLLPRALFLK</sequence>
<keyword evidence="2" id="KW-1185">Reference proteome</keyword>
<evidence type="ECO:0000313" key="1">
    <source>
        <dbReference type="EMBL" id="MDO8054610.1"/>
    </source>
</evidence>